<keyword evidence="2" id="KW-1185">Reference proteome</keyword>
<proteinExistence type="predicted"/>
<accession>A0AAV6YBX3</accession>
<organism evidence="1 2">
    <name type="scientific">Engystomops pustulosus</name>
    <name type="common">Tungara frog</name>
    <name type="synonym">Physalaemus pustulosus</name>
    <dbReference type="NCBI Taxonomy" id="76066"/>
    <lineage>
        <taxon>Eukaryota</taxon>
        <taxon>Metazoa</taxon>
        <taxon>Chordata</taxon>
        <taxon>Craniata</taxon>
        <taxon>Vertebrata</taxon>
        <taxon>Euteleostomi</taxon>
        <taxon>Amphibia</taxon>
        <taxon>Batrachia</taxon>
        <taxon>Anura</taxon>
        <taxon>Neobatrachia</taxon>
        <taxon>Hyloidea</taxon>
        <taxon>Leptodactylidae</taxon>
        <taxon>Leiuperinae</taxon>
        <taxon>Engystomops</taxon>
    </lineage>
</organism>
<reference evidence="1" key="1">
    <citation type="thesis" date="2020" institute="ProQuest LLC" country="789 East Eisenhower Parkway, Ann Arbor, MI, USA">
        <title>Comparative Genomics and Chromosome Evolution.</title>
        <authorList>
            <person name="Mudd A.B."/>
        </authorList>
    </citation>
    <scope>NUCLEOTIDE SEQUENCE</scope>
    <source>
        <strain evidence="1">237g6f4</strain>
        <tissue evidence="1">Blood</tissue>
    </source>
</reference>
<name>A0AAV6YBX3_ENGPU</name>
<evidence type="ECO:0000313" key="1">
    <source>
        <dbReference type="EMBL" id="KAG8534847.1"/>
    </source>
</evidence>
<protein>
    <submittedName>
        <fullName evidence="1">Uncharacterized protein</fullName>
    </submittedName>
</protein>
<sequence length="154" mass="17285">MILVQQSLRHYMPVCPVPMVSPLLPPLPGRGALLLCYRSPHEAGCQWTDGPACPGEPQVTTCLYFYSLEAAWASVVVPSAPYWRERTLQTYVLVDDLRAKYKLDVERCTHCPPLLSCDLNVPNASVSRGSPLAVSEWKRRLVHGHILSWNVLNF</sequence>
<evidence type="ECO:0000313" key="2">
    <source>
        <dbReference type="Proteomes" id="UP000824782"/>
    </source>
</evidence>
<gene>
    <name evidence="1" type="ORF">GDO81_030143</name>
</gene>
<comment type="caution">
    <text evidence="1">The sequence shown here is derived from an EMBL/GenBank/DDBJ whole genome shotgun (WGS) entry which is preliminary data.</text>
</comment>
<dbReference type="EMBL" id="WNYA01088666">
    <property type="protein sequence ID" value="KAG8534847.1"/>
    <property type="molecule type" value="Genomic_DNA"/>
</dbReference>
<dbReference type="AlphaFoldDB" id="A0AAV6YBX3"/>
<dbReference type="Proteomes" id="UP000824782">
    <property type="component" value="Unassembled WGS sequence"/>
</dbReference>